<accession>E3JUJ2</accession>
<proteinExistence type="predicted"/>
<reference key="1">
    <citation type="submission" date="2007-01" db="EMBL/GenBank/DDBJ databases">
        <title>The Genome Sequence of Puccinia graminis f. sp. tritici Strain CRL 75-36-700-3.</title>
        <authorList>
            <consortium name="The Broad Institute Genome Sequencing Platform"/>
            <person name="Birren B."/>
            <person name="Lander E."/>
            <person name="Galagan J."/>
            <person name="Nusbaum C."/>
            <person name="Devon K."/>
            <person name="Cuomo C."/>
            <person name="Jaffe D."/>
            <person name="Butler J."/>
            <person name="Alvarez P."/>
            <person name="Gnerre S."/>
            <person name="Grabherr M."/>
            <person name="Mauceli E."/>
            <person name="Brockman W."/>
            <person name="Young S."/>
            <person name="LaButti K."/>
            <person name="Sykes S."/>
            <person name="DeCaprio D."/>
            <person name="Crawford M."/>
            <person name="Koehrsen M."/>
            <person name="Engels R."/>
            <person name="Montgomery P."/>
            <person name="Pearson M."/>
            <person name="Howarth C."/>
            <person name="Larson L."/>
            <person name="White J."/>
            <person name="Zeng Q."/>
            <person name="Kodira C."/>
            <person name="Yandava C."/>
            <person name="Alvarado L."/>
            <person name="O'Leary S."/>
            <person name="Szabo L."/>
            <person name="Dean R."/>
            <person name="Schein J."/>
        </authorList>
    </citation>
    <scope>NUCLEOTIDE SEQUENCE</scope>
    <source>
        <strain>CRL 75-36-700-3</strain>
    </source>
</reference>
<evidence type="ECO:0000313" key="2">
    <source>
        <dbReference type="EMBL" id="EFP75717.2"/>
    </source>
</evidence>
<evidence type="ECO:0000313" key="3">
    <source>
        <dbReference type="Proteomes" id="UP000008783"/>
    </source>
</evidence>
<dbReference type="KEGG" id="pgr:PGTG_01048"/>
<sequence>MMIDKVETHSFQPLPPRVDLPPVPTVQQEKAIRAQMRRCANMASYIEPHVVSRPFQQTDHVARYATSQITPVTCVMRFSAQTQPTKIVVGARVLTLTKKP</sequence>
<dbReference type="AlphaFoldDB" id="E3JUJ2"/>
<dbReference type="HOGENOM" id="CLU_2307425_0_0_1"/>
<reference evidence="3" key="2">
    <citation type="journal article" date="2011" name="Proc. Natl. Acad. Sci. U.S.A.">
        <title>Obligate biotrophy features unraveled by the genomic analysis of rust fungi.</title>
        <authorList>
            <person name="Duplessis S."/>
            <person name="Cuomo C.A."/>
            <person name="Lin Y.-C."/>
            <person name="Aerts A."/>
            <person name="Tisserant E."/>
            <person name="Veneault-Fourrey C."/>
            <person name="Joly D.L."/>
            <person name="Hacquard S."/>
            <person name="Amselem J."/>
            <person name="Cantarel B.L."/>
            <person name="Chiu R."/>
            <person name="Coutinho P.M."/>
            <person name="Feau N."/>
            <person name="Field M."/>
            <person name="Frey P."/>
            <person name="Gelhaye E."/>
            <person name="Goldberg J."/>
            <person name="Grabherr M.G."/>
            <person name="Kodira C.D."/>
            <person name="Kohler A."/>
            <person name="Kuees U."/>
            <person name="Lindquist E.A."/>
            <person name="Lucas S.M."/>
            <person name="Mago R."/>
            <person name="Mauceli E."/>
            <person name="Morin E."/>
            <person name="Murat C."/>
            <person name="Pangilinan J.L."/>
            <person name="Park R."/>
            <person name="Pearson M."/>
            <person name="Quesneville H."/>
            <person name="Rouhier N."/>
            <person name="Sakthikumar S."/>
            <person name="Salamov A.A."/>
            <person name="Schmutz J."/>
            <person name="Selles B."/>
            <person name="Shapiro H."/>
            <person name="Tanguay P."/>
            <person name="Tuskan G.A."/>
            <person name="Henrissat B."/>
            <person name="Van de Peer Y."/>
            <person name="Rouze P."/>
            <person name="Ellis J.G."/>
            <person name="Dodds P.N."/>
            <person name="Schein J.E."/>
            <person name="Zhong S."/>
            <person name="Hamelin R.C."/>
            <person name="Grigoriev I.V."/>
            <person name="Szabo L.J."/>
            <person name="Martin F."/>
        </authorList>
    </citation>
    <scope>NUCLEOTIDE SEQUENCE [LARGE SCALE GENOMIC DNA]</scope>
    <source>
        <strain evidence="3">CRL 75-36-700-3 / race SCCL</strain>
    </source>
</reference>
<feature type="region of interest" description="Disordered" evidence="1">
    <location>
        <begin position="1"/>
        <end position="23"/>
    </location>
</feature>
<feature type="compositionally biased region" description="Pro residues" evidence="1">
    <location>
        <begin position="13"/>
        <end position="23"/>
    </location>
</feature>
<name>E3JUJ2_PUCGT</name>
<dbReference type="GeneID" id="10543597"/>
<gene>
    <name evidence="2" type="ORF">PGTG_01048</name>
</gene>
<keyword evidence="3" id="KW-1185">Reference proteome</keyword>
<evidence type="ECO:0000256" key="1">
    <source>
        <dbReference type="SAM" id="MobiDB-lite"/>
    </source>
</evidence>
<dbReference type="EMBL" id="DS178264">
    <property type="protein sequence ID" value="EFP75717.2"/>
    <property type="molecule type" value="Genomic_DNA"/>
</dbReference>
<dbReference type="Proteomes" id="UP000008783">
    <property type="component" value="Unassembled WGS sequence"/>
</dbReference>
<dbReference type="VEuPathDB" id="FungiDB:PGTG_01048"/>
<dbReference type="InParanoid" id="E3JUJ2"/>
<dbReference type="RefSeq" id="XP_003320136.2">
    <property type="nucleotide sequence ID" value="XM_003320088.2"/>
</dbReference>
<protein>
    <submittedName>
        <fullName evidence="2">Uncharacterized protein</fullName>
    </submittedName>
</protein>
<organism evidence="2 3">
    <name type="scientific">Puccinia graminis f. sp. tritici (strain CRL 75-36-700-3 / race SCCL)</name>
    <name type="common">Black stem rust fungus</name>
    <dbReference type="NCBI Taxonomy" id="418459"/>
    <lineage>
        <taxon>Eukaryota</taxon>
        <taxon>Fungi</taxon>
        <taxon>Dikarya</taxon>
        <taxon>Basidiomycota</taxon>
        <taxon>Pucciniomycotina</taxon>
        <taxon>Pucciniomycetes</taxon>
        <taxon>Pucciniales</taxon>
        <taxon>Pucciniaceae</taxon>
        <taxon>Puccinia</taxon>
    </lineage>
</organism>